<dbReference type="Gene3D" id="2.170.270.10">
    <property type="entry name" value="SET domain"/>
    <property type="match status" value="1"/>
</dbReference>
<accession>A0A9D4REJ5</accession>
<feature type="region of interest" description="Disordered" evidence="1">
    <location>
        <begin position="493"/>
        <end position="563"/>
    </location>
</feature>
<dbReference type="GO" id="GO:0005634">
    <property type="term" value="C:nucleus"/>
    <property type="evidence" value="ECO:0007669"/>
    <property type="project" value="TreeGrafter"/>
</dbReference>
<gene>
    <name evidence="3" type="ORF">DPMN_028418</name>
</gene>
<dbReference type="GO" id="GO:0006357">
    <property type="term" value="P:regulation of transcription by RNA polymerase II"/>
    <property type="evidence" value="ECO:0007669"/>
    <property type="project" value="TreeGrafter"/>
</dbReference>
<comment type="caution">
    <text evidence="3">The sequence shown here is derived from an EMBL/GenBank/DDBJ whole genome shotgun (WGS) entry which is preliminary data.</text>
</comment>
<dbReference type="GO" id="GO:0043516">
    <property type="term" value="P:regulation of DNA damage response, signal transduction by p53 class mediator"/>
    <property type="evidence" value="ECO:0007669"/>
    <property type="project" value="TreeGrafter"/>
</dbReference>
<evidence type="ECO:0000313" key="4">
    <source>
        <dbReference type="Proteomes" id="UP000828390"/>
    </source>
</evidence>
<dbReference type="InterPro" id="IPR001214">
    <property type="entry name" value="SET_dom"/>
</dbReference>
<proteinExistence type="predicted"/>
<dbReference type="EMBL" id="JAIWYP010000002">
    <property type="protein sequence ID" value="KAH3865379.1"/>
    <property type="molecule type" value="Genomic_DNA"/>
</dbReference>
<reference evidence="3" key="1">
    <citation type="journal article" date="2019" name="bioRxiv">
        <title>The Genome of the Zebra Mussel, Dreissena polymorpha: A Resource for Invasive Species Research.</title>
        <authorList>
            <person name="McCartney M.A."/>
            <person name="Auch B."/>
            <person name="Kono T."/>
            <person name="Mallez S."/>
            <person name="Zhang Y."/>
            <person name="Obille A."/>
            <person name="Becker A."/>
            <person name="Abrahante J.E."/>
            <person name="Garbe J."/>
            <person name="Badalamenti J.P."/>
            <person name="Herman A."/>
            <person name="Mangelson H."/>
            <person name="Liachko I."/>
            <person name="Sullivan S."/>
            <person name="Sone E.D."/>
            <person name="Koren S."/>
            <person name="Silverstein K.A.T."/>
            <person name="Beckman K.B."/>
            <person name="Gohl D.M."/>
        </authorList>
    </citation>
    <scope>NUCLEOTIDE SEQUENCE</scope>
    <source>
        <strain evidence="3">Duluth1</strain>
        <tissue evidence="3">Whole animal</tissue>
    </source>
</reference>
<organism evidence="3 4">
    <name type="scientific">Dreissena polymorpha</name>
    <name type="common">Zebra mussel</name>
    <name type="synonym">Mytilus polymorpha</name>
    <dbReference type="NCBI Taxonomy" id="45954"/>
    <lineage>
        <taxon>Eukaryota</taxon>
        <taxon>Metazoa</taxon>
        <taxon>Spiralia</taxon>
        <taxon>Lophotrochozoa</taxon>
        <taxon>Mollusca</taxon>
        <taxon>Bivalvia</taxon>
        <taxon>Autobranchia</taxon>
        <taxon>Heteroconchia</taxon>
        <taxon>Euheterodonta</taxon>
        <taxon>Imparidentia</taxon>
        <taxon>Neoheterodontei</taxon>
        <taxon>Myida</taxon>
        <taxon>Dreissenoidea</taxon>
        <taxon>Dreissenidae</taxon>
        <taxon>Dreissena</taxon>
    </lineage>
</organism>
<dbReference type="SUPFAM" id="SSF82199">
    <property type="entry name" value="SET domain"/>
    <property type="match status" value="1"/>
</dbReference>
<dbReference type="GO" id="GO:0042799">
    <property type="term" value="F:histone H4K20 methyltransferase activity"/>
    <property type="evidence" value="ECO:0007669"/>
    <property type="project" value="TreeGrafter"/>
</dbReference>
<keyword evidence="4" id="KW-1185">Reference proteome</keyword>
<feature type="region of interest" description="Disordered" evidence="1">
    <location>
        <begin position="1"/>
        <end position="118"/>
    </location>
</feature>
<dbReference type="Pfam" id="PF00856">
    <property type="entry name" value="SET"/>
    <property type="match status" value="1"/>
</dbReference>
<evidence type="ECO:0000259" key="2">
    <source>
        <dbReference type="Pfam" id="PF00856"/>
    </source>
</evidence>
<feature type="region of interest" description="Disordered" evidence="1">
    <location>
        <begin position="583"/>
        <end position="617"/>
    </location>
</feature>
<feature type="compositionally biased region" description="Acidic residues" evidence="1">
    <location>
        <begin position="1"/>
        <end position="10"/>
    </location>
</feature>
<dbReference type="AlphaFoldDB" id="A0A9D4REJ5"/>
<feature type="non-terminal residue" evidence="3">
    <location>
        <position position="1"/>
    </location>
</feature>
<dbReference type="InterPro" id="IPR051760">
    <property type="entry name" value="KMT5A"/>
</dbReference>
<dbReference type="InterPro" id="IPR046341">
    <property type="entry name" value="SET_dom_sf"/>
</dbReference>
<dbReference type="GO" id="GO:0005700">
    <property type="term" value="C:polytene chromosome"/>
    <property type="evidence" value="ECO:0007669"/>
    <property type="project" value="TreeGrafter"/>
</dbReference>
<dbReference type="PANTHER" id="PTHR46167:SF1">
    <property type="entry name" value="N-LYSINE METHYLTRANSFERASE KMT5A"/>
    <property type="match status" value="1"/>
</dbReference>
<name>A0A9D4REJ5_DREPO</name>
<dbReference type="PANTHER" id="PTHR46167">
    <property type="entry name" value="N-LYSINE METHYLTRANSFERASE KMT5A"/>
    <property type="match status" value="1"/>
</dbReference>
<protein>
    <recommendedName>
        <fullName evidence="2">SET domain-containing protein</fullName>
    </recommendedName>
</protein>
<feature type="region of interest" description="Disordered" evidence="1">
    <location>
        <begin position="391"/>
        <end position="412"/>
    </location>
</feature>
<feature type="compositionally biased region" description="Low complexity" evidence="1">
    <location>
        <begin position="542"/>
        <end position="562"/>
    </location>
</feature>
<evidence type="ECO:0000313" key="3">
    <source>
        <dbReference type="EMBL" id="KAH3865379.1"/>
    </source>
</evidence>
<feature type="compositionally biased region" description="Basic and acidic residues" evidence="1">
    <location>
        <begin position="522"/>
        <end position="535"/>
    </location>
</feature>
<sequence>NEGGGDEEACSEPVSSNALLEKDTSSRTSGVKYREERASVRGNEGDCDEEACSEPLSSNALLEKDTSSRTSGYKYREERASVRGNEGGGDEGACPEPLSSNALLEKDTSSRTSGYKYREERASVRERLQKLGEDQSHLLKTLFKTNIALRKELKHSNLIFGMHVYLVGLHILSGKSIDATNDIFHESRMINDAENGDAKQKCVMKIVEVNQTPHLCTFADRDIAIGEELRYDYGVPTLPWRKLEHIEVPQLERTKFPCWYTPFPSWYTLKFHSWYALSTPVGIHRSPVGTHRSSSFVESIAFYCVCVCVPVTSLGIRHCVGDCSLIFIDNILLAELSFVLIKPQRGVPRPGIELGTSGMVDQSVTTRPPHHLSVFVNQGLCYNDDDDDEFEEAGFEPSSSKNAEKDSSTGTSCFKNRLESASLRDTAVEYIALYCVCIMIELILKMSHPVLVKTSPSSIPGSKISIKGQSVRVEYIAFYCVCVSVCVPDNDDDDDDEEAGFEPSSSDGAEMDSATGTSCFKNRQERASLKDDDGSVSRNEPSSCAENNSSSSSPGSKMSTNSQSTEIMIELILKMSHPVLVKTSPSSIPGSKISIKGQSVRDKDDDDEEAGIEPSSSNCRNGLSYKHILFQKQTRKGKLKDKAGMIINDQLSFGCCGYLFVIP</sequence>
<feature type="domain" description="SET" evidence="2">
    <location>
        <begin position="143"/>
        <end position="234"/>
    </location>
</feature>
<reference evidence="3" key="2">
    <citation type="submission" date="2020-11" db="EMBL/GenBank/DDBJ databases">
        <authorList>
            <person name="McCartney M.A."/>
            <person name="Auch B."/>
            <person name="Kono T."/>
            <person name="Mallez S."/>
            <person name="Becker A."/>
            <person name="Gohl D.M."/>
            <person name="Silverstein K.A.T."/>
            <person name="Koren S."/>
            <person name="Bechman K.B."/>
            <person name="Herman A."/>
            <person name="Abrahante J.E."/>
            <person name="Garbe J."/>
        </authorList>
    </citation>
    <scope>NUCLEOTIDE SEQUENCE</scope>
    <source>
        <strain evidence="3">Duluth1</strain>
        <tissue evidence="3">Whole animal</tissue>
    </source>
</reference>
<dbReference type="Proteomes" id="UP000828390">
    <property type="component" value="Unassembled WGS sequence"/>
</dbReference>
<evidence type="ECO:0000256" key="1">
    <source>
        <dbReference type="SAM" id="MobiDB-lite"/>
    </source>
</evidence>
<feature type="compositionally biased region" description="Low complexity" evidence="1">
    <location>
        <begin position="584"/>
        <end position="597"/>
    </location>
</feature>